<dbReference type="AlphaFoldDB" id="A0A0H2RJ82"/>
<keyword evidence="1" id="KW-1133">Transmembrane helix</keyword>
<feature type="transmembrane region" description="Helical" evidence="1">
    <location>
        <begin position="218"/>
        <end position="237"/>
    </location>
</feature>
<evidence type="ECO:0000313" key="4">
    <source>
        <dbReference type="Proteomes" id="UP000053477"/>
    </source>
</evidence>
<accession>A0A0H2RJ82</accession>
<dbReference type="Proteomes" id="UP000053477">
    <property type="component" value="Unassembled WGS sequence"/>
</dbReference>
<dbReference type="InParanoid" id="A0A0H2RJ82"/>
<organism evidence="3 4">
    <name type="scientific">Schizopora paradoxa</name>
    <dbReference type="NCBI Taxonomy" id="27342"/>
    <lineage>
        <taxon>Eukaryota</taxon>
        <taxon>Fungi</taxon>
        <taxon>Dikarya</taxon>
        <taxon>Basidiomycota</taxon>
        <taxon>Agaricomycotina</taxon>
        <taxon>Agaricomycetes</taxon>
        <taxon>Hymenochaetales</taxon>
        <taxon>Schizoporaceae</taxon>
        <taxon>Schizopora</taxon>
    </lineage>
</organism>
<proteinExistence type="predicted"/>
<feature type="transmembrane region" description="Helical" evidence="1">
    <location>
        <begin position="258"/>
        <end position="276"/>
    </location>
</feature>
<protein>
    <recommendedName>
        <fullName evidence="2">DUF6533 domain-containing protein</fullName>
    </recommendedName>
</protein>
<feature type="transmembrane region" description="Helical" evidence="1">
    <location>
        <begin position="128"/>
        <end position="152"/>
    </location>
</feature>
<feature type="transmembrane region" description="Helical" evidence="1">
    <location>
        <begin position="282"/>
        <end position="301"/>
    </location>
</feature>
<name>A0A0H2RJ82_9AGAM</name>
<sequence length="322" mass="36291">MLQIKFIRLAHIIGVTLQRDTPAPTLVGDSKRAMNELQPSGPAAILANGLHQIQIVHYFVLSGITVWAYEYLTTFKSELLLMWMPRIRVGNLLRVVFLYCRYGILLQLLLFLYMTFPNEDFTSNRCNGITSMIFVMDILLAACGDGLVVYMICSSWNWRRDVTWILCSSIIVLYSAAIAFAGQTLSILLNEKDILFADFGFVRTCFVSSVPSSYVRAFILYASMDLFTLASFTLNALSRPRNASQRLFDVLIKDGISFLMVSFSLKLATILVIRVSDAPISIMFPVFSITLVSAATSRLYLRFCSASLELRRRQYAALGLLQ</sequence>
<keyword evidence="1" id="KW-0812">Transmembrane</keyword>
<evidence type="ECO:0000256" key="1">
    <source>
        <dbReference type="SAM" id="Phobius"/>
    </source>
</evidence>
<feature type="transmembrane region" description="Helical" evidence="1">
    <location>
        <begin position="92"/>
        <end position="116"/>
    </location>
</feature>
<dbReference type="Pfam" id="PF20151">
    <property type="entry name" value="DUF6533"/>
    <property type="match status" value="1"/>
</dbReference>
<gene>
    <name evidence="3" type="ORF">SCHPADRAFT_998432</name>
</gene>
<evidence type="ECO:0000313" key="3">
    <source>
        <dbReference type="EMBL" id="KLO12055.1"/>
    </source>
</evidence>
<feature type="transmembrane region" description="Helical" evidence="1">
    <location>
        <begin position="164"/>
        <end position="189"/>
    </location>
</feature>
<reference evidence="3 4" key="1">
    <citation type="submission" date="2015-04" db="EMBL/GenBank/DDBJ databases">
        <title>Complete genome sequence of Schizopora paradoxa KUC8140, a cosmopolitan wood degrader in East Asia.</title>
        <authorList>
            <consortium name="DOE Joint Genome Institute"/>
            <person name="Min B."/>
            <person name="Park H."/>
            <person name="Jang Y."/>
            <person name="Kim J.-J."/>
            <person name="Kim K.H."/>
            <person name="Pangilinan J."/>
            <person name="Lipzen A."/>
            <person name="Riley R."/>
            <person name="Grigoriev I.V."/>
            <person name="Spatafora J.W."/>
            <person name="Choi I.-G."/>
        </authorList>
    </citation>
    <scope>NUCLEOTIDE SEQUENCE [LARGE SCALE GENOMIC DNA]</scope>
    <source>
        <strain evidence="3 4">KUC8140</strain>
    </source>
</reference>
<keyword evidence="1" id="KW-0472">Membrane</keyword>
<evidence type="ECO:0000259" key="2">
    <source>
        <dbReference type="Pfam" id="PF20151"/>
    </source>
</evidence>
<dbReference type="EMBL" id="KQ085986">
    <property type="protein sequence ID" value="KLO12055.1"/>
    <property type="molecule type" value="Genomic_DNA"/>
</dbReference>
<keyword evidence="4" id="KW-1185">Reference proteome</keyword>
<dbReference type="InterPro" id="IPR045340">
    <property type="entry name" value="DUF6533"/>
</dbReference>
<feature type="domain" description="DUF6533" evidence="2">
    <location>
        <begin position="58"/>
        <end position="106"/>
    </location>
</feature>
<dbReference type="OrthoDB" id="3251775at2759"/>